<name>A0AAV4BWF6_9GAST</name>
<comment type="caution">
    <text evidence="1">The sequence shown here is derived from an EMBL/GenBank/DDBJ whole genome shotgun (WGS) entry which is preliminary data.</text>
</comment>
<evidence type="ECO:0000313" key="2">
    <source>
        <dbReference type="Proteomes" id="UP000735302"/>
    </source>
</evidence>
<protein>
    <submittedName>
        <fullName evidence="1">Uncharacterized protein</fullName>
    </submittedName>
</protein>
<sequence length="82" mass="9220">MPDKWPVLRRVLLRDQGAVAGEMDQSRLNESLLVDCMDLPEEAQNVEPQSSSGQYGRTTLGEVGQTVLYEIKDELIILHSHL</sequence>
<proteinExistence type="predicted"/>
<dbReference type="AlphaFoldDB" id="A0AAV4BWF6"/>
<dbReference type="EMBL" id="BLXT01005511">
    <property type="protein sequence ID" value="GFO23660.1"/>
    <property type="molecule type" value="Genomic_DNA"/>
</dbReference>
<dbReference type="Proteomes" id="UP000735302">
    <property type="component" value="Unassembled WGS sequence"/>
</dbReference>
<keyword evidence="2" id="KW-1185">Reference proteome</keyword>
<evidence type="ECO:0000313" key="1">
    <source>
        <dbReference type="EMBL" id="GFO23660.1"/>
    </source>
</evidence>
<accession>A0AAV4BWF6</accession>
<gene>
    <name evidence="1" type="ORF">PoB_005016500</name>
</gene>
<organism evidence="1 2">
    <name type="scientific">Plakobranchus ocellatus</name>
    <dbReference type="NCBI Taxonomy" id="259542"/>
    <lineage>
        <taxon>Eukaryota</taxon>
        <taxon>Metazoa</taxon>
        <taxon>Spiralia</taxon>
        <taxon>Lophotrochozoa</taxon>
        <taxon>Mollusca</taxon>
        <taxon>Gastropoda</taxon>
        <taxon>Heterobranchia</taxon>
        <taxon>Euthyneura</taxon>
        <taxon>Panpulmonata</taxon>
        <taxon>Sacoglossa</taxon>
        <taxon>Placobranchoidea</taxon>
        <taxon>Plakobranchidae</taxon>
        <taxon>Plakobranchus</taxon>
    </lineage>
</organism>
<reference evidence="1 2" key="1">
    <citation type="journal article" date="2021" name="Elife">
        <title>Chloroplast acquisition without the gene transfer in kleptoplastic sea slugs, Plakobranchus ocellatus.</title>
        <authorList>
            <person name="Maeda T."/>
            <person name="Takahashi S."/>
            <person name="Yoshida T."/>
            <person name="Shimamura S."/>
            <person name="Takaki Y."/>
            <person name="Nagai Y."/>
            <person name="Toyoda A."/>
            <person name="Suzuki Y."/>
            <person name="Arimoto A."/>
            <person name="Ishii H."/>
            <person name="Satoh N."/>
            <person name="Nishiyama T."/>
            <person name="Hasebe M."/>
            <person name="Maruyama T."/>
            <person name="Minagawa J."/>
            <person name="Obokata J."/>
            <person name="Shigenobu S."/>
        </authorList>
    </citation>
    <scope>NUCLEOTIDE SEQUENCE [LARGE SCALE GENOMIC DNA]</scope>
</reference>